<dbReference type="EMBL" id="JACIBY010000009">
    <property type="protein sequence ID" value="MBB3840109.1"/>
    <property type="molecule type" value="Genomic_DNA"/>
</dbReference>
<name>A0A7W5ZR18_9BACT</name>
<feature type="signal peptide" evidence="1">
    <location>
        <begin position="1"/>
        <end position="22"/>
    </location>
</feature>
<keyword evidence="1" id="KW-0732">Signal</keyword>
<sequence length="258" mass="30559">MFRKHLFYLFLTTFTIPARVWAADVDSTSVKTSDSTHTPKSLKFLKELFSSSQDSMRRGPNLMYTLNWDARSSFIDKKFVNIWGVNTGIKFGRKRHELTFGYYWLTFNSFLRLIDFRKNASQVINLGYYTKTDLYFFSLMYFPNIIENKRWRFSIPVELGVGATQSSRNKLLNDLMIWRRNDIFMPAQVGLFLKWKATRWVGFSAQGGYRYALYQKNVPSNYNGPYYSLGFTIESEVFTDSYQWAKKTIKKRQEKRSK</sequence>
<evidence type="ECO:0000313" key="2">
    <source>
        <dbReference type="EMBL" id="MBB3840109.1"/>
    </source>
</evidence>
<feature type="chain" id="PRO_5031329699" description="DUF2490 domain-containing protein" evidence="1">
    <location>
        <begin position="23"/>
        <end position="258"/>
    </location>
</feature>
<dbReference type="Proteomes" id="UP000541352">
    <property type="component" value="Unassembled WGS sequence"/>
</dbReference>
<dbReference type="RefSeq" id="WP_183976876.1">
    <property type="nucleotide sequence ID" value="NZ_JACIBY010000009.1"/>
</dbReference>
<comment type="caution">
    <text evidence="2">The sequence shown here is derived from an EMBL/GenBank/DDBJ whole genome shotgun (WGS) entry which is preliminary data.</text>
</comment>
<organism evidence="2 3">
    <name type="scientific">Runella defluvii</name>
    <dbReference type="NCBI Taxonomy" id="370973"/>
    <lineage>
        <taxon>Bacteria</taxon>
        <taxon>Pseudomonadati</taxon>
        <taxon>Bacteroidota</taxon>
        <taxon>Cytophagia</taxon>
        <taxon>Cytophagales</taxon>
        <taxon>Spirosomataceae</taxon>
        <taxon>Runella</taxon>
    </lineage>
</organism>
<evidence type="ECO:0000256" key="1">
    <source>
        <dbReference type="SAM" id="SignalP"/>
    </source>
</evidence>
<dbReference type="AlphaFoldDB" id="A0A7W5ZR18"/>
<evidence type="ECO:0000313" key="3">
    <source>
        <dbReference type="Proteomes" id="UP000541352"/>
    </source>
</evidence>
<gene>
    <name evidence="2" type="ORF">FHS57_004122</name>
</gene>
<proteinExistence type="predicted"/>
<reference evidence="2 3" key="1">
    <citation type="submission" date="2020-08" db="EMBL/GenBank/DDBJ databases">
        <title>Genomic Encyclopedia of Type Strains, Phase IV (KMG-IV): sequencing the most valuable type-strain genomes for metagenomic binning, comparative biology and taxonomic classification.</title>
        <authorList>
            <person name="Goeker M."/>
        </authorList>
    </citation>
    <scope>NUCLEOTIDE SEQUENCE [LARGE SCALE GENOMIC DNA]</scope>
    <source>
        <strain evidence="2 3">DSM 17976</strain>
    </source>
</reference>
<protein>
    <recommendedName>
        <fullName evidence="4">DUF2490 domain-containing protein</fullName>
    </recommendedName>
</protein>
<accession>A0A7W5ZR18</accession>
<evidence type="ECO:0008006" key="4">
    <source>
        <dbReference type="Google" id="ProtNLM"/>
    </source>
</evidence>
<keyword evidence="3" id="KW-1185">Reference proteome</keyword>